<name>V4KTY7_EUTSA</name>
<gene>
    <name evidence="4" type="ORF">EUTSA_v10011998mg</name>
</gene>
<dbReference type="SMART" id="SM00061">
    <property type="entry name" value="MATH"/>
    <property type="match status" value="1"/>
</dbReference>
<organism evidence="4 5">
    <name type="scientific">Eutrema salsugineum</name>
    <name type="common">Saltwater cress</name>
    <name type="synonym">Sisymbrium salsugineum</name>
    <dbReference type="NCBI Taxonomy" id="72664"/>
    <lineage>
        <taxon>Eukaryota</taxon>
        <taxon>Viridiplantae</taxon>
        <taxon>Streptophyta</taxon>
        <taxon>Embryophyta</taxon>
        <taxon>Tracheophyta</taxon>
        <taxon>Spermatophyta</taxon>
        <taxon>Magnoliopsida</taxon>
        <taxon>eudicotyledons</taxon>
        <taxon>Gunneridae</taxon>
        <taxon>Pentapetalae</taxon>
        <taxon>rosids</taxon>
        <taxon>malvids</taxon>
        <taxon>Brassicales</taxon>
        <taxon>Brassicaceae</taxon>
        <taxon>Eutremeae</taxon>
        <taxon>Eutrema</taxon>
    </lineage>
</organism>
<dbReference type="PANTHER" id="PTHR46236:SF9">
    <property type="entry name" value="UBIQUITIN-SPECIFIC PROTEASE FAMILY C19-RELATED PROTEIN"/>
    <property type="match status" value="1"/>
</dbReference>
<sequence length="274" mass="31415">MGNQPDKKFTWVIKNFSSLQSEKIYSDQFVVGGCKWRLLAFPKGNDKANHFSLYLVVADYNILPIGWRRHVKASFTIVNQFSDKLSQLGETQPWFDRKSPDWGFTEMIALTELKARKGFLVNDELIIVVKVYVLEVVGKLDVSEESSPVIETIDVKGFQVESVNRLFERHQDIASKLRPKNPFMKTAYMNLLLGLTRTMCQSPQEVSKDDIAEQYAALAYLKEAGFKLDWLEKKLDKVKEKKEKEEALKEKCSDLEAQMKKVKAELLAARAPLS</sequence>
<dbReference type="Proteomes" id="UP000030689">
    <property type="component" value="Unassembled WGS sequence"/>
</dbReference>
<protein>
    <recommendedName>
        <fullName evidence="3">MATH domain-containing protein</fullName>
    </recommendedName>
</protein>
<dbReference type="Gene3D" id="2.60.210.10">
    <property type="entry name" value="Apoptosis, Tumor Necrosis Factor Receptor Associated Protein 2, Chain A"/>
    <property type="match status" value="1"/>
</dbReference>
<dbReference type="PANTHER" id="PTHR46236">
    <property type="entry name" value="TRAF-LIKE SUPERFAMILY PROTEIN"/>
    <property type="match status" value="1"/>
</dbReference>
<dbReference type="SUPFAM" id="SSF49599">
    <property type="entry name" value="TRAF domain-like"/>
    <property type="match status" value="1"/>
</dbReference>
<dbReference type="EMBL" id="KI517809">
    <property type="protein sequence ID" value="ESQ30833.1"/>
    <property type="molecule type" value="Genomic_DNA"/>
</dbReference>
<dbReference type="InterPro" id="IPR002083">
    <property type="entry name" value="MATH/TRAF_dom"/>
</dbReference>
<feature type="non-terminal residue" evidence="4">
    <location>
        <position position="274"/>
    </location>
</feature>
<proteinExistence type="predicted"/>
<dbReference type="PROSITE" id="PS50144">
    <property type="entry name" value="MATH"/>
    <property type="match status" value="1"/>
</dbReference>
<evidence type="ECO:0000259" key="3">
    <source>
        <dbReference type="PROSITE" id="PS50144"/>
    </source>
</evidence>
<dbReference type="eggNOG" id="KOG1987">
    <property type="taxonomic scope" value="Eukaryota"/>
</dbReference>
<evidence type="ECO:0000256" key="1">
    <source>
        <dbReference type="ARBA" id="ARBA00023054"/>
    </source>
</evidence>
<dbReference type="InterPro" id="IPR050804">
    <property type="entry name" value="MCC"/>
</dbReference>
<dbReference type="InterPro" id="IPR008974">
    <property type="entry name" value="TRAF-like"/>
</dbReference>
<dbReference type="CDD" id="cd00121">
    <property type="entry name" value="MATH"/>
    <property type="match status" value="1"/>
</dbReference>
<dbReference type="AlphaFoldDB" id="V4KTY7"/>
<dbReference type="Pfam" id="PF22486">
    <property type="entry name" value="MATH_2"/>
    <property type="match status" value="1"/>
</dbReference>
<dbReference type="OMA" id="CKWRIMA"/>
<evidence type="ECO:0000313" key="4">
    <source>
        <dbReference type="EMBL" id="ESQ30833.1"/>
    </source>
</evidence>
<feature type="domain" description="MATH" evidence="3">
    <location>
        <begin position="6"/>
        <end position="131"/>
    </location>
</feature>
<evidence type="ECO:0000256" key="2">
    <source>
        <dbReference type="SAM" id="Coils"/>
    </source>
</evidence>
<keyword evidence="5" id="KW-1185">Reference proteome</keyword>
<dbReference type="Gramene" id="ESQ30833">
    <property type="protein sequence ID" value="ESQ30833"/>
    <property type="gene ID" value="EUTSA_v10011998mg"/>
</dbReference>
<dbReference type="KEGG" id="eus:EUTSA_v10011998mg"/>
<evidence type="ECO:0000313" key="5">
    <source>
        <dbReference type="Proteomes" id="UP000030689"/>
    </source>
</evidence>
<keyword evidence="1 2" id="KW-0175">Coiled coil</keyword>
<feature type="coiled-coil region" evidence="2">
    <location>
        <begin position="221"/>
        <end position="265"/>
    </location>
</feature>
<accession>V4KTY7</accession>
<reference evidence="4 5" key="1">
    <citation type="journal article" date="2013" name="Front. Plant Sci.">
        <title>The Reference Genome of the Halophytic Plant Eutrema salsugineum.</title>
        <authorList>
            <person name="Yang R."/>
            <person name="Jarvis D.E."/>
            <person name="Chen H."/>
            <person name="Beilstein M.A."/>
            <person name="Grimwood J."/>
            <person name="Jenkins J."/>
            <person name="Shu S."/>
            <person name="Prochnik S."/>
            <person name="Xin M."/>
            <person name="Ma C."/>
            <person name="Schmutz J."/>
            <person name="Wing R.A."/>
            <person name="Mitchell-Olds T."/>
            <person name="Schumaker K.S."/>
            <person name="Wang X."/>
        </authorList>
    </citation>
    <scope>NUCLEOTIDE SEQUENCE [LARGE SCALE GENOMIC DNA]</scope>
</reference>